<dbReference type="SMART" id="SM01404">
    <property type="entry name" value="CIMR"/>
    <property type="match status" value="1"/>
</dbReference>
<evidence type="ECO:0000256" key="6">
    <source>
        <dbReference type="ARBA" id="ARBA00023136"/>
    </source>
</evidence>
<gene>
    <name evidence="9" type="ORF">X975_08874</name>
</gene>
<dbReference type="InterPro" id="IPR009011">
    <property type="entry name" value="Man6P_isomerase_rcpt-bd_dom_sf"/>
</dbReference>
<dbReference type="PROSITE" id="PS51914">
    <property type="entry name" value="MRH"/>
    <property type="match status" value="1"/>
</dbReference>
<dbReference type="AlphaFoldDB" id="A0A087U6V9"/>
<sequence>MNSSSWIISFFDLYYHNGIIDSRRNFGYPLQDRAEIFYICDCSAGNGSPQFVMRDGVSYIFHWYTNLLCTNSSTECMVQDPFSHLIYDLSGLSIYESSWARVVNQDNKESKIYLSICRSLTEPLICDSSAAACMVEKVGEEEKVIVSNLGQPVSLPVLESPGHLILEYTNGNPCTKCNENITYSTVIHLLCAKDKVE</sequence>
<protein>
    <submittedName>
        <fullName evidence="9">Cation-independent mannose-6-phosphate receptor</fullName>
    </submittedName>
</protein>
<keyword evidence="7" id="KW-1015">Disulfide bond</keyword>
<dbReference type="GO" id="GO:0007041">
    <property type="term" value="P:lysosomal transport"/>
    <property type="evidence" value="ECO:0007669"/>
    <property type="project" value="InterPro"/>
</dbReference>
<reference evidence="9 10" key="1">
    <citation type="submission" date="2013-11" db="EMBL/GenBank/DDBJ databases">
        <title>Genome sequencing of Stegodyphus mimosarum.</title>
        <authorList>
            <person name="Bechsgaard J."/>
        </authorList>
    </citation>
    <scope>NUCLEOTIDE SEQUENCE [LARGE SCALE GENOMIC DNA]</scope>
</reference>
<evidence type="ECO:0000256" key="7">
    <source>
        <dbReference type="ARBA" id="ARBA00023157"/>
    </source>
</evidence>
<feature type="non-terminal residue" evidence="9">
    <location>
        <position position="197"/>
    </location>
</feature>
<evidence type="ECO:0000256" key="4">
    <source>
        <dbReference type="ARBA" id="ARBA00022729"/>
    </source>
</evidence>
<keyword evidence="5" id="KW-1133">Transmembrane helix</keyword>
<evidence type="ECO:0000256" key="1">
    <source>
        <dbReference type="ARBA" id="ARBA00004308"/>
    </source>
</evidence>
<evidence type="ECO:0000313" key="9">
    <source>
        <dbReference type="EMBL" id="KFM73098.1"/>
    </source>
</evidence>
<dbReference type="EMBL" id="KK118489">
    <property type="protein sequence ID" value="KFM73098.1"/>
    <property type="molecule type" value="Genomic_DNA"/>
</dbReference>
<evidence type="ECO:0000256" key="2">
    <source>
        <dbReference type="ARBA" id="ARBA00022448"/>
    </source>
</evidence>
<keyword evidence="3" id="KW-0812">Transmembrane</keyword>
<evidence type="ECO:0000256" key="5">
    <source>
        <dbReference type="ARBA" id="ARBA00022989"/>
    </source>
</evidence>
<dbReference type="PANTHER" id="PTHR15071">
    <property type="entry name" value="MANNOSE-6-PHOSPHATE RECEPTOR FAMILY MEMBER"/>
    <property type="match status" value="1"/>
</dbReference>
<keyword evidence="2" id="KW-0813">Transport</keyword>
<name>A0A087U6V9_STEMI</name>
<dbReference type="GO" id="GO:0038023">
    <property type="term" value="F:signaling receptor activity"/>
    <property type="evidence" value="ECO:0007669"/>
    <property type="project" value="InterPro"/>
</dbReference>
<dbReference type="Gene3D" id="2.70.130.10">
    <property type="entry name" value="Mannose-6-phosphate receptor binding domain"/>
    <property type="match status" value="2"/>
</dbReference>
<evidence type="ECO:0000256" key="3">
    <source>
        <dbReference type="ARBA" id="ARBA00022692"/>
    </source>
</evidence>
<dbReference type="PANTHER" id="PTHR15071:SF0">
    <property type="entry name" value="MANNOSE 6-PHOSPHATE RECEPTOR-LIKE PROTEIN 1"/>
    <property type="match status" value="1"/>
</dbReference>
<organism evidence="9 10">
    <name type="scientific">Stegodyphus mimosarum</name>
    <name type="common">African social velvet spider</name>
    <dbReference type="NCBI Taxonomy" id="407821"/>
    <lineage>
        <taxon>Eukaryota</taxon>
        <taxon>Metazoa</taxon>
        <taxon>Ecdysozoa</taxon>
        <taxon>Arthropoda</taxon>
        <taxon>Chelicerata</taxon>
        <taxon>Arachnida</taxon>
        <taxon>Araneae</taxon>
        <taxon>Araneomorphae</taxon>
        <taxon>Entelegynae</taxon>
        <taxon>Eresoidea</taxon>
        <taxon>Eresidae</taxon>
        <taxon>Stegodyphus</taxon>
    </lineage>
</organism>
<dbReference type="Proteomes" id="UP000054359">
    <property type="component" value="Unassembled WGS sequence"/>
</dbReference>
<dbReference type="SUPFAM" id="SSF50911">
    <property type="entry name" value="Mannose 6-phosphate receptor domain"/>
    <property type="match status" value="2"/>
</dbReference>
<keyword evidence="4" id="KW-0732">Signal</keyword>
<dbReference type="GO" id="GO:0005537">
    <property type="term" value="F:D-mannose binding"/>
    <property type="evidence" value="ECO:0007669"/>
    <property type="project" value="InterPro"/>
</dbReference>
<comment type="subcellular location">
    <subcellularLocation>
        <location evidence="1">Endomembrane system</location>
    </subcellularLocation>
</comment>
<feature type="domain" description="MRH" evidence="8">
    <location>
        <begin position="67"/>
        <end position="197"/>
    </location>
</feature>
<dbReference type="Pfam" id="PF00878">
    <property type="entry name" value="CIMR"/>
    <property type="match status" value="1"/>
</dbReference>
<dbReference type="InterPro" id="IPR000479">
    <property type="entry name" value="CIMR_rpt"/>
</dbReference>
<evidence type="ECO:0000259" key="8">
    <source>
        <dbReference type="PROSITE" id="PS51914"/>
    </source>
</evidence>
<keyword evidence="10" id="KW-1185">Reference proteome</keyword>
<keyword evidence="6" id="KW-0472">Membrane</keyword>
<accession>A0A087U6V9</accession>
<dbReference type="OrthoDB" id="4504960at2759"/>
<dbReference type="GO" id="GO:0010008">
    <property type="term" value="C:endosome membrane"/>
    <property type="evidence" value="ECO:0007669"/>
    <property type="project" value="UniProtKB-SubCell"/>
</dbReference>
<dbReference type="GO" id="GO:0000139">
    <property type="term" value="C:Golgi membrane"/>
    <property type="evidence" value="ECO:0007669"/>
    <property type="project" value="UniProtKB-SubCell"/>
</dbReference>
<dbReference type="STRING" id="407821.A0A087U6V9"/>
<keyword evidence="9" id="KW-0675">Receptor</keyword>
<proteinExistence type="predicted"/>
<dbReference type="InterPro" id="IPR044865">
    <property type="entry name" value="MRH_dom"/>
</dbReference>
<evidence type="ECO:0000313" key="10">
    <source>
        <dbReference type="Proteomes" id="UP000054359"/>
    </source>
</evidence>